<evidence type="ECO:0000313" key="2">
    <source>
        <dbReference type="Proteomes" id="UP001519311"/>
    </source>
</evidence>
<gene>
    <name evidence="1" type="ORF">JOF59_001445</name>
</gene>
<dbReference type="Proteomes" id="UP001519311">
    <property type="component" value="Unassembled WGS sequence"/>
</dbReference>
<protein>
    <submittedName>
        <fullName evidence="1">Antitoxin (DNA-binding transcriptional repressor) of toxin-antitoxin stability system</fullName>
    </submittedName>
</protein>
<sequence>MFSGTLKQVVGGSLVVISRAGVPVPEVPPMRPVCRPGRGALRGRIRLPATFDDPRGGIAEAFGVR</sequence>
<name>A0ABS4V550_9ACTN</name>
<comment type="caution">
    <text evidence="1">The sequence shown here is derived from an EMBL/GenBank/DDBJ whole genome shotgun (WGS) entry which is preliminary data.</text>
</comment>
<accession>A0ABS4V550</accession>
<keyword evidence="2" id="KW-1185">Reference proteome</keyword>
<organism evidence="1 2">
    <name type="scientific">Streptomyces clavifer</name>
    <dbReference type="NCBI Taxonomy" id="68188"/>
    <lineage>
        <taxon>Bacteria</taxon>
        <taxon>Bacillati</taxon>
        <taxon>Actinomycetota</taxon>
        <taxon>Actinomycetes</taxon>
        <taxon>Kitasatosporales</taxon>
        <taxon>Streptomycetaceae</taxon>
        <taxon>Streptomyces</taxon>
    </lineage>
</organism>
<evidence type="ECO:0000313" key="1">
    <source>
        <dbReference type="EMBL" id="MBP2359045.1"/>
    </source>
</evidence>
<dbReference type="RefSeq" id="WP_124281177.1">
    <property type="nucleotide sequence ID" value="NZ_BMWJ01000001.1"/>
</dbReference>
<reference evidence="1 2" key="1">
    <citation type="submission" date="2021-03" db="EMBL/GenBank/DDBJ databases">
        <title>Sequencing the genomes of 1000 actinobacteria strains.</title>
        <authorList>
            <person name="Klenk H.-P."/>
        </authorList>
    </citation>
    <scope>NUCLEOTIDE SEQUENCE [LARGE SCALE GENOMIC DNA]</scope>
    <source>
        <strain evidence="1 2">DSM 40843</strain>
    </source>
</reference>
<proteinExistence type="predicted"/>
<dbReference type="EMBL" id="JAGINS010000001">
    <property type="protein sequence ID" value="MBP2359045.1"/>
    <property type="molecule type" value="Genomic_DNA"/>
</dbReference>